<accession>A0A1H6DL56</accession>
<dbReference type="OrthoDB" id="3216692at2"/>
<dbReference type="AlphaFoldDB" id="A0A1H6DL56"/>
<dbReference type="SUPFAM" id="SSF56349">
    <property type="entry name" value="DNA breaking-rejoining enzymes"/>
    <property type="match status" value="1"/>
</dbReference>
<organism evidence="1 2">
    <name type="scientific">Actinacidiphila yanglinensis</name>
    <dbReference type="NCBI Taxonomy" id="310779"/>
    <lineage>
        <taxon>Bacteria</taxon>
        <taxon>Bacillati</taxon>
        <taxon>Actinomycetota</taxon>
        <taxon>Actinomycetes</taxon>
        <taxon>Kitasatosporales</taxon>
        <taxon>Streptomycetaceae</taxon>
        <taxon>Actinacidiphila</taxon>
    </lineage>
</organism>
<dbReference type="InterPro" id="IPR011010">
    <property type="entry name" value="DNA_brk_join_enz"/>
</dbReference>
<dbReference type="GO" id="GO:0003677">
    <property type="term" value="F:DNA binding"/>
    <property type="evidence" value="ECO:0007669"/>
    <property type="project" value="InterPro"/>
</dbReference>
<proteinExistence type="predicted"/>
<reference evidence="1 2" key="1">
    <citation type="submission" date="2016-10" db="EMBL/GenBank/DDBJ databases">
        <authorList>
            <person name="de Groot N.N."/>
        </authorList>
    </citation>
    <scope>NUCLEOTIDE SEQUENCE [LARGE SCALE GENOMIC DNA]</scope>
    <source>
        <strain evidence="1 2">CGMCC 4.2023</strain>
    </source>
</reference>
<evidence type="ECO:0000313" key="2">
    <source>
        <dbReference type="Proteomes" id="UP000236754"/>
    </source>
</evidence>
<protein>
    <submittedName>
        <fullName evidence="1">Site-specific recombinase XerD</fullName>
    </submittedName>
</protein>
<sequence>MAVQEGVCRLCRRQAGLIAGRDNHTRVDLTVAARTGHQLFIIGTLRPRGGRPPGPQITAAGSPERWRHRIRPRWMQPPLFETARDLRGVSSRTPLLDPELAGFLEARAGRIAELRGWPPRTLGSVRRGIRILCAIHEVGEPVRASTIAQLTHTAIPSNHVLEVFQDLDVLVDDRPDSVHLWCDERLSFLADGIRAEVDAWVSILRNGNRRRSPRARSTVITQLGLVRPFLRERTAAYTTLRQVTRDDVTTWLSNRPNRVQEASALRSLFGVLKKEKLVFANPMRGVTAGKPPTSIPVPLTDQEVAAVAGAARQDLVLRTVVALAGIHAMRPHLIRTLLRGQVDLAGRRLDPDGWNHPLDDYTAEAISDYLAYRHERWPNSTNPHLLITRNTATTTAPVGTFWLDRLVQPLPVALDRLRQDRILEEAAATGADPLHLAHVFALGGKSSLRYTQAVAASAAELSDQ</sequence>
<gene>
    <name evidence="1" type="ORF">SAMN05216223_11637</name>
</gene>
<dbReference type="EMBL" id="FNVU01000016">
    <property type="protein sequence ID" value="SEG85325.1"/>
    <property type="molecule type" value="Genomic_DNA"/>
</dbReference>
<dbReference type="RefSeq" id="WP_103889024.1">
    <property type="nucleotide sequence ID" value="NZ_FNVU01000016.1"/>
</dbReference>
<keyword evidence="2" id="KW-1185">Reference proteome</keyword>
<name>A0A1H6DL56_9ACTN</name>
<dbReference type="Proteomes" id="UP000236754">
    <property type="component" value="Unassembled WGS sequence"/>
</dbReference>
<evidence type="ECO:0000313" key="1">
    <source>
        <dbReference type="EMBL" id="SEG85325.1"/>
    </source>
</evidence>